<organism evidence="1 2">
    <name type="scientific">Pisolithus microcarpus 441</name>
    <dbReference type="NCBI Taxonomy" id="765257"/>
    <lineage>
        <taxon>Eukaryota</taxon>
        <taxon>Fungi</taxon>
        <taxon>Dikarya</taxon>
        <taxon>Basidiomycota</taxon>
        <taxon>Agaricomycotina</taxon>
        <taxon>Agaricomycetes</taxon>
        <taxon>Agaricomycetidae</taxon>
        <taxon>Boletales</taxon>
        <taxon>Sclerodermatineae</taxon>
        <taxon>Pisolithaceae</taxon>
        <taxon>Pisolithus</taxon>
    </lineage>
</organism>
<proteinExistence type="predicted"/>
<sequence>MIFNRWPTALSTCISPAYCRGPWSRASSSICGRVVGCLSSSSFWRGLRQCHIIDLLGFNVENLYDRKFEVNYTAYTATKQIVGKLDAPSTHTTLCVSTTFYLQLKCSMSMCKMIWCSD</sequence>
<dbReference type="HOGENOM" id="CLU_2074109_0_0_1"/>
<protein>
    <submittedName>
        <fullName evidence="1">Uncharacterized protein</fullName>
    </submittedName>
</protein>
<evidence type="ECO:0000313" key="2">
    <source>
        <dbReference type="Proteomes" id="UP000054018"/>
    </source>
</evidence>
<keyword evidence="2" id="KW-1185">Reference proteome</keyword>
<reference evidence="1 2" key="1">
    <citation type="submission" date="2014-04" db="EMBL/GenBank/DDBJ databases">
        <authorList>
            <consortium name="DOE Joint Genome Institute"/>
            <person name="Kuo A."/>
            <person name="Kohler A."/>
            <person name="Costa M.D."/>
            <person name="Nagy L.G."/>
            <person name="Floudas D."/>
            <person name="Copeland A."/>
            <person name="Barry K.W."/>
            <person name="Cichocki N."/>
            <person name="Veneault-Fourrey C."/>
            <person name="LaButti K."/>
            <person name="Lindquist E.A."/>
            <person name="Lipzen A."/>
            <person name="Lundell T."/>
            <person name="Morin E."/>
            <person name="Murat C."/>
            <person name="Sun H."/>
            <person name="Tunlid A."/>
            <person name="Henrissat B."/>
            <person name="Grigoriev I.V."/>
            <person name="Hibbett D.S."/>
            <person name="Martin F."/>
            <person name="Nordberg H.P."/>
            <person name="Cantor M.N."/>
            <person name="Hua S.X."/>
        </authorList>
    </citation>
    <scope>NUCLEOTIDE SEQUENCE [LARGE SCALE GENOMIC DNA]</scope>
    <source>
        <strain evidence="1 2">441</strain>
    </source>
</reference>
<dbReference type="EMBL" id="KN833691">
    <property type="protein sequence ID" value="KIK28746.1"/>
    <property type="molecule type" value="Genomic_DNA"/>
</dbReference>
<accession>A0A0C9ZHJ4</accession>
<evidence type="ECO:0000313" key="1">
    <source>
        <dbReference type="EMBL" id="KIK28746.1"/>
    </source>
</evidence>
<gene>
    <name evidence="1" type="ORF">PISMIDRAFT_551783</name>
</gene>
<dbReference type="Proteomes" id="UP000054018">
    <property type="component" value="Unassembled WGS sequence"/>
</dbReference>
<reference evidence="2" key="2">
    <citation type="submission" date="2015-01" db="EMBL/GenBank/DDBJ databases">
        <title>Evolutionary Origins and Diversification of the Mycorrhizal Mutualists.</title>
        <authorList>
            <consortium name="DOE Joint Genome Institute"/>
            <consortium name="Mycorrhizal Genomics Consortium"/>
            <person name="Kohler A."/>
            <person name="Kuo A."/>
            <person name="Nagy L.G."/>
            <person name="Floudas D."/>
            <person name="Copeland A."/>
            <person name="Barry K.W."/>
            <person name="Cichocki N."/>
            <person name="Veneault-Fourrey C."/>
            <person name="LaButti K."/>
            <person name="Lindquist E.A."/>
            <person name="Lipzen A."/>
            <person name="Lundell T."/>
            <person name="Morin E."/>
            <person name="Murat C."/>
            <person name="Riley R."/>
            <person name="Ohm R."/>
            <person name="Sun H."/>
            <person name="Tunlid A."/>
            <person name="Henrissat B."/>
            <person name="Grigoriev I.V."/>
            <person name="Hibbett D.S."/>
            <person name="Martin F."/>
        </authorList>
    </citation>
    <scope>NUCLEOTIDE SEQUENCE [LARGE SCALE GENOMIC DNA]</scope>
    <source>
        <strain evidence="2">441</strain>
    </source>
</reference>
<name>A0A0C9ZHJ4_9AGAM</name>
<dbReference type="AlphaFoldDB" id="A0A0C9ZHJ4"/>